<accession>A0ABX5QJA0</accession>
<name>A0ABX5QJA0_9MICO</name>
<sequence length="133" mass="14000">MRDRPVGIRLLQLAGVGEALVGAAVGDGRLAQRVQGSGVARSHRQGAVRELLGLLRLPGEKQLPAQIPEQLGVVGELGEAAPELGDGVVDAAEAHERLGPLEEAGGRLRLGRSSRGRLHQNRLYCLSSCTRSS</sequence>
<evidence type="ECO:0000313" key="2">
    <source>
        <dbReference type="Proteomes" id="UP000285768"/>
    </source>
</evidence>
<proteinExistence type="predicted"/>
<dbReference type="EMBL" id="CP035037">
    <property type="protein sequence ID" value="QAB19033.1"/>
    <property type="molecule type" value="Genomic_DNA"/>
</dbReference>
<keyword evidence="2" id="KW-1185">Reference proteome</keyword>
<dbReference type="RefSeq" id="WP_128387704.1">
    <property type="nucleotide sequence ID" value="NZ_CP035037.1"/>
</dbReference>
<organism evidence="1 2">
    <name type="scientific">Leucobacter muris</name>
    <dbReference type="NCBI Taxonomy" id="1935379"/>
    <lineage>
        <taxon>Bacteria</taxon>
        <taxon>Bacillati</taxon>
        <taxon>Actinomycetota</taxon>
        <taxon>Actinomycetes</taxon>
        <taxon>Micrococcales</taxon>
        <taxon>Microbacteriaceae</taxon>
        <taxon>Leucobacter</taxon>
    </lineage>
</organism>
<dbReference type="Proteomes" id="UP000285768">
    <property type="component" value="Chromosome"/>
</dbReference>
<evidence type="ECO:0000313" key="1">
    <source>
        <dbReference type="EMBL" id="QAB19033.1"/>
    </source>
</evidence>
<gene>
    <name evidence="1" type="ORF">Leucomu_14895</name>
</gene>
<protein>
    <submittedName>
        <fullName evidence="1">Uncharacterized protein</fullName>
    </submittedName>
</protein>
<reference evidence="1 2" key="1">
    <citation type="submission" date="2019-01" db="EMBL/GenBank/DDBJ databases">
        <title>Leucobacter muris sp. nov. isolated from the nose of a laboratory mouse.</title>
        <authorList>
            <person name="Benga L."/>
            <person name="Sproeer C."/>
            <person name="Schumann P."/>
            <person name="Verbarg S."/>
            <person name="Bunk B."/>
            <person name="Engelhardt E."/>
            <person name="Benten P.M."/>
            <person name="Sager M."/>
        </authorList>
    </citation>
    <scope>NUCLEOTIDE SEQUENCE [LARGE SCALE GENOMIC DNA]</scope>
    <source>
        <strain evidence="1 2">DSM 101948</strain>
    </source>
</reference>